<keyword evidence="12" id="KW-1185">Reference proteome</keyword>
<name>A0ABU3NIK0_9CHLR</name>
<dbReference type="InterPro" id="IPR015659">
    <property type="entry name" value="Proline_oxidase"/>
</dbReference>
<keyword evidence="7" id="KW-0560">Oxidoreductase</keyword>
<dbReference type="EC" id="1.5.5.2" evidence="3"/>
<gene>
    <name evidence="11" type="ORF">QYE77_00260</name>
</gene>
<proteinExistence type="predicted"/>
<sequence>MLRALLISLSKAEWAKRLVTRWKVAWKVASRFIAGETLEEAMQVIQNLNAAGLNATVDYLGEHTTDAEEAHRATEATLAILEDIARRNLHANVSVKLSAIGLTVDRALCRQNLERIVSHARSLGNFVRVDMEDSSLVDATLDLIHWCYDQGYTNVGVAIQSYLYRSERDTRRLVERRVPIRLVKGAYKEPPEIAYPRKQDVDANFDRLTDVLLQGVVEAGVPQISADGRIPPIPALATHDEARIRYAQQRAERLGLPKTALEFQMLYGIRRDLQQELVRAGYPVRIYVPFGTHWYPYFMRRLAERPANLWFFVSNFFRR</sequence>
<keyword evidence="8" id="KW-0642">Proline metabolism</keyword>
<dbReference type="Gene3D" id="3.20.20.220">
    <property type="match status" value="1"/>
</dbReference>
<evidence type="ECO:0000256" key="4">
    <source>
        <dbReference type="ARBA" id="ARBA00022630"/>
    </source>
</evidence>
<evidence type="ECO:0000256" key="6">
    <source>
        <dbReference type="ARBA" id="ARBA00022827"/>
    </source>
</evidence>
<dbReference type="PIRSF" id="PIRSF000196">
    <property type="entry name" value="Pro_dehydrog"/>
    <property type="match status" value="1"/>
</dbReference>
<dbReference type="InterPro" id="IPR002872">
    <property type="entry name" value="Proline_DH_dom"/>
</dbReference>
<keyword evidence="5" id="KW-0547">Nucleotide-binding</keyword>
<comment type="caution">
    <text evidence="11">The sequence shown here is derived from an EMBL/GenBank/DDBJ whole genome shotgun (WGS) entry which is preliminary data.</text>
</comment>
<evidence type="ECO:0000313" key="11">
    <source>
        <dbReference type="EMBL" id="MDT8896683.1"/>
    </source>
</evidence>
<dbReference type="InterPro" id="IPR008219">
    <property type="entry name" value="PRODH_bac_arc"/>
</dbReference>
<organism evidence="11 12">
    <name type="scientific">Thermanaerothrix solaris</name>
    <dbReference type="NCBI Taxonomy" id="3058434"/>
    <lineage>
        <taxon>Bacteria</taxon>
        <taxon>Bacillati</taxon>
        <taxon>Chloroflexota</taxon>
        <taxon>Anaerolineae</taxon>
        <taxon>Anaerolineales</taxon>
        <taxon>Anaerolineaceae</taxon>
        <taxon>Thermanaerothrix</taxon>
    </lineage>
</organism>
<evidence type="ECO:0000256" key="8">
    <source>
        <dbReference type="ARBA" id="ARBA00023062"/>
    </source>
</evidence>
<dbReference type="EMBL" id="JAUHMF010000001">
    <property type="protein sequence ID" value="MDT8896683.1"/>
    <property type="molecule type" value="Genomic_DNA"/>
</dbReference>
<evidence type="ECO:0000259" key="10">
    <source>
        <dbReference type="Pfam" id="PF01619"/>
    </source>
</evidence>
<evidence type="ECO:0000256" key="7">
    <source>
        <dbReference type="ARBA" id="ARBA00023002"/>
    </source>
</evidence>
<accession>A0ABU3NIK0</accession>
<keyword evidence="4" id="KW-0285">Flavoprotein</keyword>
<protein>
    <recommendedName>
        <fullName evidence="3">proline dehydrogenase</fullName>
        <ecNumber evidence="3">1.5.5.2</ecNumber>
    </recommendedName>
</protein>
<reference evidence="11 12" key="1">
    <citation type="submission" date="2023-07" db="EMBL/GenBank/DDBJ databases">
        <title>Novel species of Thermanaerothrix with wide hydrolytic capabilities.</title>
        <authorList>
            <person name="Zayulina K.S."/>
            <person name="Podosokorskaya O.A."/>
            <person name="Elcheninov A.G."/>
        </authorList>
    </citation>
    <scope>NUCLEOTIDE SEQUENCE [LARGE SCALE GENOMIC DNA]</scope>
    <source>
        <strain evidence="11 12">4228-RoL</strain>
    </source>
</reference>
<comment type="catalytic activity">
    <reaction evidence="9">
        <text>L-proline + a quinone = (S)-1-pyrroline-5-carboxylate + a quinol + H(+)</text>
        <dbReference type="Rhea" id="RHEA:23784"/>
        <dbReference type="ChEBI" id="CHEBI:15378"/>
        <dbReference type="ChEBI" id="CHEBI:17388"/>
        <dbReference type="ChEBI" id="CHEBI:24646"/>
        <dbReference type="ChEBI" id="CHEBI:60039"/>
        <dbReference type="ChEBI" id="CHEBI:132124"/>
        <dbReference type="EC" id="1.5.5.2"/>
    </reaction>
</comment>
<evidence type="ECO:0000256" key="1">
    <source>
        <dbReference type="ARBA" id="ARBA00001974"/>
    </source>
</evidence>
<evidence type="ECO:0000313" key="12">
    <source>
        <dbReference type="Proteomes" id="UP001254165"/>
    </source>
</evidence>
<dbReference type="PANTHER" id="PTHR13914:SF0">
    <property type="entry name" value="PROLINE DEHYDROGENASE 1, MITOCHONDRIAL"/>
    <property type="match status" value="1"/>
</dbReference>
<evidence type="ECO:0000256" key="9">
    <source>
        <dbReference type="ARBA" id="ARBA00048779"/>
    </source>
</evidence>
<dbReference type="PANTHER" id="PTHR13914">
    <property type="entry name" value="PROLINE OXIDASE"/>
    <property type="match status" value="1"/>
</dbReference>
<dbReference type="InterPro" id="IPR029041">
    <property type="entry name" value="FAD-linked_oxidoreductase-like"/>
</dbReference>
<dbReference type="Pfam" id="PF01619">
    <property type="entry name" value="Pro_dh"/>
    <property type="match status" value="1"/>
</dbReference>
<dbReference type="SUPFAM" id="SSF51730">
    <property type="entry name" value="FAD-linked oxidoreductase"/>
    <property type="match status" value="1"/>
</dbReference>
<feature type="domain" description="Proline dehydrogenase" evidence="10">
    <location>
        <begin position="42"/>
        <end position="309"/>
    </location>
</feature>
<keyword evidence="6" id="KW-0274">FAD</keyword>
<comment type="cofactor">
    <cofactor evidence="1">
        <name>FAD</name>
        <dbReference type="ChEBI" id="CHEBI:57692"/>
    </cofactor>
</comment>
<comment type="pathway">
    <text evidence="2">Amino-acid degradation; L-proline degradation into L-glutamate; L-glutamate from L-proline: step 1/2.</text>
</comment>
<evidence type="ECO:0000256" key="2">
    <source>
        <dbReference type="ARBA" id="ARBA00004739"/>
    </source>
</evidence>
<dbReference type="Proteomes" id="UP001254165">
    <property type="component" value="Unassembled WGS sequence"/>
</dbReference>
<dbReference type="RefSeq" id="WP_315623128.1">
    <property type="nucleotide sequence ID" value="NZ_JAUHMF010000001.1"/>
</dbReference>
<evidence type="ECO:0000256" key="5">
    <source>
        <dbReference type="ARBA" id="ARBA00022741"/>
    </source>
</evidence>
<evidence type="ECO:0000256" key="3">
    <source>
        <dbReference type="ARBA" id="ARBA00012695"/>
    </source>
</evidence>